<dbReference type="FunFam" id="3.40.33.10:FF:000006">
    <property type="entry name" value="Putative pathogenesis-related protein 1"/>
    <property type="match status" value="3"/>
</dbReference>
<dbReference type="PROSITE" id="PS01010">
    <property type="entry name" value="CRISP_2"/>
    <property type="match status" value="1"/>
</dbReference>
<dbReference type="STRING" id="3818.A0A445BAV8"/>
<sequence length="444" mass="49336">MNMNVILLALIFFFFMWTMCFAQNTPEDFLSVHNEAREEVGVGPLSWNHTLEAYAQRYANERIPDCNLEHSMGPYGENIAEGYGDMKGSDAVKFWLTEKPNYDYHSNSCVNDECLHYTQIVWRDSVHVGCARAKCNNHWEFVIYSYDPPGNIEGQRLVIVGHVAYAQDSQQDYLDAHDAARSEVGVPNLSWDDTVAAYAQNYANQRKGDCQLVHSGGQYGENLAWSSGDLSGTAAVQLWVDEKQYYDYNSNSCASGQVCGHYTQVVWRNSVRLGCAKVTCDNNAGTFIICSYDPAGLVIVGHVAYAQDSQQDYLDAHNAARSEVGVPNLSWDDTVAAYAQNYANQRKGDCQLVHSNGQYGENIAGGSGDFSGTVAVKLWVDEKQYYDYNSNSCASGQVCGHYTQVIWRDSIRLGCAKVTCDNNAGTFIICSYDPPGNIIGQKPY</sequence>
<evidence type="ECO:0000313" key="8">
    <source>
        <dbReference type="Proteomes" id="UP000289738"/>
    </source>
</evidence>
<feature type="signal peptide" evidence="5">
    <location>
        <begin position="1"/>
        <end position="22"/>
    </location>
</feature>
<gene>
    <name evidence="7" type="ORF">Ahy_A10g050915</name>
</gene>
<keyword evidence="8" id="KW-1185">Reference proteome</keyword>
<name>A0A445BAV8_ARAHY</name>
<keyword evidence="2 5" id="KW-0732">Signal</keyword>
<dbReference type="EMBL" id="SDMP01000010">
    <property type="protein sequence ID" value="RYR35815.1"/>
    <property type="molecule type" value="Genomic_DNA"/>
</dbReference>
<dbReference type="InterPro" id="IPR035940">
    <property type="entry name" value="CAP_sf"/>
</dbReference>
<feature type="chain" id="PRO_5019129252" description="SCP domain-containing protein" evidence="5">
    <location>
        <begin position="23"/>
        <end position="444"/>
    </location>
</feature>
<comment type="similarity">
    <text evidence="1">Belongs to the CRISP family.</text>
</comment>
<reference evidence="7 8" key="1">
    <citation type="submission" date="2019-01" db="EMBL/GenBank/DDBJ databases">
        <title>Sequencing of cultivated peanut Arachis hypogaea provides insights into genome evolution and oil improvement.</title>
        <authorList>
            <person name="Chen X."/>
        </authorList>
    </citation>
    <scope>NUCLEOTIDE SEQUENCE [LARGE SCALE GENOMIC DNA]</scope>
    <source>
        <strain evidence="8">cv. Fuhuasheng</strain>
        <tissue evidence="7">Leaves</tissue>
    </source>
</reference>
<evidence type="ECO:0000256" key="2">
    <source>
        <dbReference type="ARBA" id="ARBA00022729"/>
    </source>
</evidence>
<evidence type="ECO:0000259" key="6">
    <source>
        <dbReference type="SMART" id="SM00198"/>
    </source>
</evidence>
<evidence type="ECO:0000256" key="3">
    <source>
        <dbReference type="ARBA" id="ARBA00022821"/>
    </source>
</evidence>
<comment type="caution">
    <text evidence="7">The sequence shown here is derived from an EMBL/GenBank/DDBJ whole genome shotgun (WGS) entry which is preliminary data.</text>
</comment>
<feature type="domain" description="SCP" evidence="6">
    <location>
        <begin position="24"/>
        <end position="154"/>
    </location>
</feature>
<dbReference type="PRINTS" id="PR00837">
    <property type="entry name" value="V5TPXLIKE"/>
</dbReference>
<evidence type="ECO:0000256" key="1">
    <source>
        <dbReference type="ARBA" id="ARBA00009923"/>
    </source>
</evidence>
<dbReference type="SUPFAM" id="SSF55797">
    <property type="entry name" value="PR-1-like"/>
    <property type="match status" value="3"/>
</dbReference>
<organism evidence="7 8">
    <name type="scientific">Arachis hypogaea</name>
    <name type="common">Peanut</name>
    <dbReference type="NCBI Taxonomy" id="3818"/>
    <lineage>
        <taxon>Eukaryota</taxon>
        <taxon>Viridiplantae</taxon>
        <taxon>Streptophyta</taxon>
        <taxon>Embryophyta</taxon>
        <taxon>Tracheophyta</taxon>
        <taxon>Spermatophyta</taxon>
        <taxon>Magnoliopsida</taxon>
        <taxon>eudicotyledons</taxon>
        <taxon>Gunneridae</taxon>
        <taxon>Pentapetalae</taxon>
        <taxon>rosids</taxon>
        <taxon>fabids</taxon>
        <taxon>Fabales</taxon>
        <taxon>Fabaceae</taxon>
        <taxon>Papilionoideae</taxon>
        <taxon>50 kb inversion clade</taxon>
        <taxon>dalbergioids sensu lato</taxon>
        <taxon>Dalbergieae</taxon>
        <taxon>Pterocarpus clade</taxon>
        <taxon>Arachis</taxon>
    </lineage>
</organism>
<dbReference type="Gene3D" id="3.40.33.10">
    <property type="entry name" value="CAP"/>
    <property type="match status" value="3"/>
</dbReference>
<dbReference type="GO" id="GO:0005576">
    <property type="term" value="C:extracellular region"/>
    <property type="evidence" value="ECO:0007669"/>
    <property type="project" value="InterPro"/>
</dbReference>
<evidence type="ECO:0000256" key="4">
    <source>
        <dbReference type="ARBA" id="ARBA00023157"/>
    </source>
</evidence>
<feature type="domain" description="SCP" evidence="6">
    <location>
        <begin position="308"/>
        <end position="440"/>
    </location>
</feature>
<proteinExistence type="inferred from homology"/>
<dbReference type="Proteomes" id="UP000289738">
    <property type="component" value="Chromosome A10"/>
</dbReference>
<dbReference type="InterPro" id="IPR018244">
    <property type="entry name" value="Allrgn_V5/Tpx1_CS"/>
</dbReference>
<dbReference type="CDD" id="cd05381">
    <property type="entry name" value="CAP_PR-1"/>
    <property type="match status" value="3"/>
</dbReference>
<feature type="domain" description="SCP" evidence="6">
    <location>
        <begin position="168"/>
        <end position="300"/>
    </location>
</feature>
<evidence type="ECO:0000256" key="5">
    <source>
        <dbReference type="SAM" id="SignalP"/>
    </source>
</evidence>
<accession>A0A445BAV8</accession>
<dbReference type="InterPro" id="IPR001283">
    <property type="entry name" value="CRISP-related"/>
</dbReference>
<dbReference type="GO" id="GO:0098542">
    <property type="term" value="P:defense response to other organism"/>
    <property type="evidence" value="ECO:0007669"/>
    <property type="project" value="UniProtKB-ARBA"/>
</dbReference>
<evidence type="ECO:0000313" key="7">
    <source>
        <dbReference type="EMBL" id="RYR35815.1"/>
    </source>
</evidence>
<dbReference type="PROSITE" id="PS01009">
    <property type="entry name" value="CRISP_1"/>
    <property type="match status" value="2"/>
</dbReference>
<dbReference type="PANTHER" id="PTHR10334">
    <property type="entry name" value="CYSTEINE-RICH SECRETORY PROTEIN-RELATED"/>
    <property type="match status" value="1"/>
</dbReference>
<dbReference type="InterPro" id="IPR014044">
    <property type="entry name" value="CAP_dom"/>
</dbReference>
<keyword evidence="3" id="KW-0611">Plant defense</keyword>
<dbReference type="AlphaFoldDB" id="A0A445BAV8"/>
<keyword evidence="4" id="KW-1015">Disulfide bond</keyword>
<dbReference type="SMART" id="SM00198">
    <property type="entry name" value="SCP"/>
    <property type="match status" value="3"/>
</dbReference>
<protein>
    <recommendedName>
        <fullName evidence="6">SCP domain-containing protein</fullName>
    </recommendedName>
</protein>
<dbReference type="Pfam" id="PF00188">
    <property type="entry name" value="CAP"/>
    <property type="match status" value="3"/>
</dbReference>